<gene>
    <name evidence="1" type="ORF">SMTD_LOCUS22586</name>
</gene>
<dbReference type="Gene3D" id="1.20.1270.60">
    <property type="entry name" value="Arfaptin homology (AH) domain/BAR domain"/>
    <property type="match status" value="1"/>
</dbReference>
<dbReference type="InterPro" id="IPR027267">
    <property type="entry name" value="AH/BAR_dom_sf"/>
</dbReference>
<dbReference type="STRING" id="31246.A0A183Q7K0"/>
<sequence>MKRMSNNWKELERIAQDRVVWRMLFMSEKIGGAEGTKLDDEYIEIEKAIDTISKLFEDVIAQTQEYLQPNPAYRAKLMTMNTLNKLQGKSKCAAYPQPENQLGECMVKFGRDLGPDSCYGMFNIVFNTDISFLITFLYLNLYLINIC</sequence>
<dbReference type="GO" id="GO:0005737">
    <property type="term" value="C:cytoplasm"/>
    <property type="evidence" value="ECO:0007669"/>
    <property type="project" value="InterPro"/>
</dbReference>
<proteinExistence type="predicted"/>
<organism evidence="1 2">
    <name type="scientific">Schistosoma mattheei</name>
    <dbReference type="NCBI Taxonomy" id="31246"/>
    <lineage>
        <taxon>Eukaryota</taxon>
        <taxon>Metazoa</taxon>
        <taxon>Spiralia</taxon>
        <taxon>Lophotrochozoa</taxon>
        <taxon>Platyhelminthes</taxon>
        <taxon>Trematoda</taxon>
        <taxon>Digenea</taxon>
        <taxon>Strigeidida</taxon>
        <taxon>Schistosomatoidea</taxon>
        <taxon>Schistosomatidae</taxon>
        <taxon>Schistosoma</taxon>
    </lineage>
</organism>
<accession>A0A183Q7K0</accession>
<protein>
    <submittedName>
        <fullName evidence="1">Uncharacterized protein</fullName>
    </submittedName>
</protein>
<dbReference type="AlphaFoldDB" id="A0A183Q7K0"/>
<dbReference type="EMBL" id="UZAL01052448">
    <property type="protein sequence ID" value="VDP87692.1"/>
    <property type="molecule type" value="Genomic_DNA"/>
</dbReference>
<evidence type="ECO:0000313" key="1">
    <source>
        <dbReference type="EMBL" id="VDP87692.1"/>
    </source>
</evidence>
<evidence type="ECO:0000313" key="2">
    <source>
        <dbReference type="Proteomes" id="UP000269396"/>
    </source>
</evidence>
<dbReference type="Pfam" id="PF03114">
    <property type="entry name" value="BAR"/>
    <property type="match status" value="1"/>
</dbReference>
<name>A0A183Q7K0_9TREM</name>
<dbReference type="SUPFAM" id="SSF103657">
    <property type="entry name" value="BAR/IMD domain-like"/>
    <property type="match status" value="1"/>
</dbReference>
<reference evidence="1 2" key="1">
    <citation type="submission" date="2018-11" db="EMBL/GenBank/DDBJ databases">
        <authorList>
            <consortium name="Pathogen Informatics"/>
        </authorList>
    </citation>
    <scope>NUCLEOTIDE SEQUENCE [LARGE SCALE GENOMIC DNA]</scope>
    <source>
        <strain>Denwood</strain>
        <strain evidence="2">Zambia</strain>
    </source>
</reference>
<dbReference type="InterPro" id="IPR004148">
    <property type="entry name" value="BAR_dom"/>
</dbReference>
<dbReference type="Proteomes" id="UP000269396">
    <property type="component" value="Unassembled WGS sequence"/>
</dbReference>
<keyword evidence="2" id="KW-1185">Reference proteome</keyword>